<organism evidence="1">
    <name type="scientific">uncultured Solirubrobacteraceae bacterium</name>
    <dbReference type="NCBI Taxonomy" id="1162706"/>
    <lineage>
        <taxon>Bacteria</taxon>
        <taxon>Bacillati</taxon>
        <taxon>Actinomycetota</taxon>
        <taxon>Thermoleophilia</taxon>
        <taxon>Solirubrobacterales</taxon>
        <taxon>Solirubrobacteraceae</taxon>
        <taxon>environmental samples</taxon>
    </lineage>
</organism>
<dbReference type="EMBL" id="CADCVS010000386">
    <property type="protein sequence ID" value="CAA9520438.1"/>
    <property type="molecule type" value="Genomic_DNA"/>
</dbReference>
<name>A0A6J4TE45_9ACTN</name>
<sequence length="50" mass="5378">MTAMMSAMTAIVRVFMRRCSPPVDATAASLPLLGRAVPTRIREEAGAFLL</sequence>
<reference evidence="1" key="1">
    <citation type="submission" date="2020-02" db="EMBL/GenBank/DDBJ databases">
        <authorList>
            <person name="Meier V. D."/>
        </authorList>
    </citation>
    <scope>NUCLEOTIDE SEQUENCE</scope>
    <source>
        <strain evidence="1">AVDCRST_MAG30</strain>
    </source>
</reference>
<accession>A0A6J4TE45</accession>
<dbReference type="AlphaFoldDB" id="A0A6J4TE45"/>
<evidence type="ECO:0000313" key="1">
    <source>
        <dbReference type="EMBL" id="CAA9520438.1"/>
    </source>
</evidence>
<gene>
    <name evidence="1" type="ORF">AVDCRST_MAG30-3008</name>
</gene>
<proteinExistence type="predicted"/>
<protein>
    <submittedName>
        <fullName evidence="1">Uncharacterized protein</fullName>
    </submittedName>
</protein>